<evidence type="ECO:0000256" key="2">
    <source>
        <dbReference type="ARBA" id="ARBA00022475"/>
    </source>
</evidence>
<dbReference type="InterPro" id="IPR014710">
    <property type="entry name" value="RmlC-like_jellyroll"/>
</dbReference>
<feature type="transmembrane region" description="Helical" evidence="6">
    <location>
        <begin position="12"/>
        <end position="35"/>
    </location>
</feature>
<dbReference type="Pfam" id="PF00027">
    <property type="entry name" value="cNMP_binding"/>
    <property type="match status" value="1"/>
</dbReference>
<keyword evidence="4 6" id="KW-1133">Transmembrane helix</keyword>
<dbReference type="Pfam" id="PF03176">
    <property type="entry name" value="MMPL"/>
    <property type="match status" value="2"/>
</dbReference>
<evidence type="ECO:0000313" key="10">
    <source>
        <dbReference type="Proteomes" id="UP000007039"/>
    </source>
</evidence>
<dbReference type="SUPFAM" id="SSF82866">
    <property type="entry name" value="Multidrug efflux transporter AcrB transmembrane domain"/>
    <property type="match status" value="2"/>
</dbReference>
<dbReference type="PROSITE" id="PS50156">
    <property type="entry name" value="SSD"/>
    <property type="match status" value="2"/>
</dbReference>
<evidence type="ECO:0000256" key="6">
    <source>
        <dbReference type="SAM" id="Phobius"/>
    </source>
</evidence>
<feature type="transmembrane region" description="Helical" evidence="6">
    <location>
        <begin position="337"/>
        <end position="359"/>
    </location>
</feature>
<organism evidence="9 10">
    <name type="scientific">Calditerrivibrio nitroreducens (strain DSM 19672 / NBRC 101217 / Yu37-1)</name>
    <dbReference type="NCBI Taxonomy" id="768670"/>
    <lineage>
        <taxon>Bacteria</taxon>
        <taxon>Pseudomonadati</taxon>
        <taxon>Deferribacterota</taxon>
        <taxon>Deferribacteres</taxon>
        <taxon>Deferribacterales</taxon>
        <taxon>Calditerrivibrionaceae</taxon>
    </lineage>
</organism>
<keyword evidence="10" id="KW-1185">Reference proteome</keyword>
<proteinExistence type="predicted"/>
<keyword evidence="5 6" id="KW-0472">Membrane</keyword>
<dbReference type="CDD" id="cd00038">
    <property type="entry name" value="CAP_ED"/>
    <property type="match status" value="1"/>
</dbReference>
<evidence type="ECO:0000256" key="1">
    <source>
        <dbReference type="ARBA" id="ARBA00004651"/>
    </source>
</evidence>
<reference evidence="9 10" key="2">
    <citation type="journal article" date="2011" name="Stand. Genomic Sci.">
        <title>Complete genome sequence of Calditerrivibrio nitroreducens type strain (Yu37-1).</title>
        <authorList>
            <person name="Pitluck S."/>
            <person name="Sikorski J."/>
            <person name="Zeytun A."/>
            <person name="Lapidus A."/>
            <person name="Nolan M."/>
            <person name="Lucas S."/>
            <person name="Hammon N."/>
            <person name="Deshpande S."/>
            <person name="Cheng J.F."/>
            <person name="Tapia R."/>
            <person name="Han C."/>
            <person name="Goodwin L."/>
            <person name="Liolios K."/>
            <person name="Pagani I."/>
            <person name="Ivanova N."/>
            <person name="Mavromatis K."/>
            <person name="Pati A."/>
            <person name="Chen A."/>
            <person name="Palaniappan K."/>
            <person name="Hauser L."/>
            <person name="Chang Y.J."/>
            <person name="Jeffries C.D."/>
            <person name="Detter J.C."/>
            <person name="Brambilla E."/>
            <person name="Djao O.D."/>
            <person name="Rohde M."/>
            <person name="Spring S."/>
            <person name="Goker M."/>
            <person name="Woyke T."/>
            <person name="Bristow J."/>
            <person name="Eisen J.A."/>
            <person name="Markowitz V."/>
            <person name="Hugenholtz P."/>
            <person name="Kyrpides N.C."/>
            <person name="Klenk H.P."/>
            <person name="Land M."/>
        </authorList>
    </citation>
    <scope>NUCLEOTIDE SEQUENCE [LARGE SCALE GENOMIC DNA]</scope>
    <source>
        <strain evidence="10">DSM 19672 / NBRC 101217 / Yu37-1</strain>
    </source>
</reference>
<dbReference type="Gene3D" id="1.20.1640.10">
    <property type="entry name" value="Multidrug efflux transporter AcrB transmembrane domain"/>
    <property type="match status" value="2"/>
</dbReference>
<reference key="1">
    <citation type="submission" date="2010-11" db="EMBL/GenBank/DDBJ databases">
        <title>The complete genome of chromosome of Calditerrivibrio nitroreducens DSM 19672.</title>
        <authorList>
            <consortium name="US DOE Joint Genome Institute (JGI-PGF)"/>
            <person name="Lucas S."/>
            <person name="Copeland A."/>
            <person name="Lapidus A."/>
            <person name="Bruce D."/>
            <person name="Goodwin L."/>
            <person name="Pitluck S."/>
            <person name="Kyrpides N."/>
            <person name="Mavromatis K."/>
            <person name="Ivanova N."/>
            <person name="Mikhailova N."/>
            <person name="Zeytun A."/>
            <person name="Brettin T."/>
            <person name="Detter J.C."/>
            <person name="Tapia R."/>
            <person name="Han C."/>
            <person name="Land M."/>
            <person name="Hauser L."/>
            <person name="Markowitz V."/>
            <person name="Cheng J.-F."/>
            <person name="Hugenholtz P."/>
            <person name="Woyke T."/>
            <person name="Wu D."/>
            <person name="Spring S."/>
            <person name="Schroeder M."/>
            <person name="Brambilla E."/>
            <person name="Klenk H.-P."/>
            <person name="Eisen J.A."/>
        </authorList>
    </citation>
    <scope>NUCLEOTIDE SEQUENCE [LARGE SCALE GENOMIC DNA]</scope>
    <source>
        <strain>DSM 19672</strain>
    </source>
</reference>
<accession>E4TF79</accession>
<comment type="subcellular location">
    <subcellularLocation>
        <location evidence="1">Cell membrane</location>
        <topology evidence="1">Multi-pass membrane protein</topology>
    </subcellularLocation>
</comment>
<feature type="transmembrane region" description="Helical" evidence="6">
    <location>
        <begin position="628"/>
        <end position="647"/>
    </location>
</feature>
<evidence type="ECO:0000256" key="4">
    <source>
        <dbReference type="ARBA" id="ARBA00022989"/>
    </source>
</evidence>
<dbReference type="KEGG" id="cni:Calni_0505"/>
<evidence type="ECO:0000259" key="7">
    <source>
        <dbReference type="PROSITE" id="PS50042"/>
    </source>
</evidence>
<sequence length="909" mass="102858" precursor="true">MKKLLIFAKNNYIAVLIVIFIITLSFASQIPKVVIDPSSDGFMIKGDPEKTYYEKIIKEFGSDNRMIIFLKDRNLFSEDKIKAISEVLEKLEKYKYISKIETVYNQKNIKWRDGGLITEDFLDPFNLPSKEEILQAKRDAIENPILNSNLINKDGTAMAINIIIEKHPEIKSYDTLVSKEIESFLKPLNGVIEEYFQIGGPYFKKSLVEYIIKDQIKLVPLAVLVLFIVVIISLRSFYGALSPLVTAGLSVIWTFGFMGLIGIPINIITVIIPALIIVIGSTEDIHMISEYFEGLEHKQDRHFAIEFMANKMGIAIFLTAFTTIAGFSSIITNDITVLKQFGIVTTFGLIANFIITVFYTPAMLRLRGPLKAPTHSDRSDSNIFQKIANLGLKIVYFNRGFVFGVVVVITVAIGFGMNFLRINNDTISYFKKTSEIRLRADIVKEHLAGAQNFYIVVDAGKPGAFKNPHYLKEIYKIVNHLNETKYFSKSIGISDFIALVNQEMNEGNKKFYVIPESKELIAQYYLLFHRKDIENNVNADFSKANIIVKHNLTSSYELKNAIQEVQNYIKNNIDSSLKIKFTGENVLVNSAADTIAIGQAWSITLVLFIIFFIMSILFLNIKAGLLSLIPNIIPIFFAFGTMGYFGIDLNVGTAMIAAISIGIAVDDTIHLMVRYNSELKRMNDQDLAIQETIHSEVRAVVSTSIALTLGFSVLVLSNFLPVIHFGWLSAMVMVIALFADLIITPLLLSKTRLITLWDMLNIKLKQSVFNSVLFEGMKKWQIKKLVLSSKMKEFKEGEYIIKQGDKERTFYLLLDGKADVFRNTENGESIKITTFEDGQFFGEIALCGDIERTANVVAKTNCLTLEFDWESLERIRKFLPNITAKFFMNLSKVMSIRLKETTEKITKGV</sequence>
<feature type="transmembrane region" description="Helical" evidence="6">
    <location>
        <begin position="400"/>
        <end position="420"/>
    </location>
</feature>
<feature type="transmembrane region" description="Helical" evidence="6">
    <location>
        <begin position="312"/>
        <end position="331"/>
    </location>
</feature>
<dbReference type="SMART" id="SM00100">
    <property type="entry name" value="cNMP"/>
    <property type="match status" value="1"/>
</dbReference>
<dbReference type="PRINTS" id="PR00103">
    <property type="entry name" value="CAMPKINASE"/>
</dbReference>
<feature type="transmembrane region" description="Helical" evidence="6">
    <location>
        <begin position="726"/>
        <end position="748"/>
    </location>
</feature>
<keyword evidence="2" id="KW-1003">Cell membrane</keyword>
<dbReference type="PANTHER" id="PTHR33406:SF13">
    <property type="entry name" value="MEMBRANE PROTEIN YDFJ"/>
    <property type="match status" value="1"/>
</dbReference>
<feature type="domain" description="Cyclic nucleotide-binding" evidence="7">
    <location>
        <begin position="773"/>
        <end position="875"/>
    </location>
</feature>
<feature type="transmembrane region" description="Helical" evidence="6">
    <location>
        <begin position="653"/>
        <end position="673"/>
    </location>
</feature>
<dbReference type="Proteomes" id="UP000007039">
    <property type="component" value="Chromosome"/>
</dbReference>
<feature type="domain" description="SSD" evidence="8">
    <location>
        <begin position="240"/>
        <end position="366"/>
    </location>
</feature>
<feature type="domain" description="SSD" evidence="8">
    <location>
        <begin position="624"/>
        <end position="750"/>
    </location>
</feature>
<dbReference type="InterPro" id="IPR050545">
    <property type="entry name" value="Mycobact_MmpL"/>
</dbReference>
<gene>
    <name evidence="9" type="ordered locus">Calni_0505</name>
</gene>
<dbReference type="PANTHER" id="PTHR33406">
    <property type="entry name" value="MEMBRANE PROTEIN MJ1562-RELATED"/>
    <property type="match status" value="1"/>
</dbReference>
<dbReference type="InterPro" id="IPR018488">
    <property type="entry name" value="cNMP-bd_CS"/>
</dbReference>
<dbReference type="InterPro" id="IPR000731">
    <property type="entry name" value="SSD"/>
</dbReference>
<evidence type="ECO:0000313" key="9">
    <source>
        <dbReference type="EMBL" id="ADR18418.1"/>
    </source>
</evidence>
<feature type="transmembrane region" description="Helical" evidence="6">
    <location>
        <begin position="600"/>
        <end position="621"/>
    </location>
</feature>
<dbReference type="HOGENOM" id="CLU_008861_3_0_0"/>
<dbReference type="EMBL" id="CP002347">
    <property type="protein sequence ID" value="ADR18418.1"/>
    <property type="molecule type" value="Genomic_DNA"/>
</dbReference>
<dbReference type="InterPro" id="IPR004869">
    <property type="entry name" value="MMPL_dom"/>
</dbReference>
<evidence type="ECO:0000256" key="3">
    <source>
        <dbReference type="ARBA" id="ARBA00022692"/>
    </source>
</evidence>
<dbReference type="RefSeq" id="WP_013450633.1">
    <property type="nucleotide sequence ID" value="NC_014758.1"/>
</dbReference>
<feature type="transmembrane region" description="Helical" evidence="6">
    <location>
        <begin position="250"/>
        <end position="279"/>
    </location>
</feature>
<dbReference type="InterPro" id="IPR018490">
    <property type="entry name" value="cNMP-bd_dom_sf"/>
</dbReference>
<feature type="transmembrane region" description="Helical" evidence="6">
    <location>
        <begin position="218"/>
        <end position="238"/>
    </location>
</feature>
<name>E4TF79_CALNY</name>
<protein>
    <submittedName>
        <fullName evidence="9">Cyclic nucleotide-binding protein</fullName>
    </submittedName>
</protein>
<dbReference type="GO" id="GO:0005886">
    <property type="term" value="C:plasma membrane"/>
    <property type="evidence" value="ECO:0007669"/>
    <property type="project" value="UniProtKB-SubCell"/>
</dbReference>
<dbReference type="PROSITE" id="PS50042">
    <property type="entry name" value="CNMP_BINDING_3"/>
    <property type="match status" value="1"/>
</dbReference>
<keyword evidence="3 6" id="KW-0812">Transmembrane</keyword>
<dbReference type="InterPro" id="IPR000595">
    <property type="entry name" value="cNMP-bd_dom"/>
</dbReference>
<dbReference type="eggNOG" id="COG0664">
    <property type="taxonomic scope" value="Bacteria"/>
</dbReference>
<dbReference type="SUPFAM" id="SSF51206">
    <property type="entry name" value="cAMP-binding domain-like"/>
    <property type="match status" value="1"/>
</dbReference>
<dbReference type="AlphaFoldDB" id="E4TF79"/>
<dbReference type="Gene3D" id="2.60.120.10">
    <property type="entry name" value="Jelly Rolls"/>
    <property type="match status" value="1"/>
</dbReference>
<dbReference type="OrthoDB" id="9803781at2"/>
<evidence type="ECO:0000256" key="5">
    <source>
        <dbReference type="ARBA" id="ARBA00023136"/>
    </source>
</evidence>
<evidence type="ECO:0000259" key="8">
    <source>
        <dbReference type="PROSITE" id="PS50156"/>
    </source>
</evidence>
<dbReference type="STRING" id="768670.Calni_0505"/>
<dbReference type="eggNOG" id="COG1033">
    <property type="taxonomic scope" value="Bacteria"/>
</dbReference>
<dbReference type="PROSITE" id="PS00889">
    <property type="entry name" value="CNMP_BINDING_2"/>
    <property type="match status" value="1"/>
</dbReference>
<feature type="transmembrane region" description="Helical" evidence="6">
    <location>
        <begin position="699"/>
        <end position="720"/>
    </location>
</feature>